<dbReference type="SUPFAM" id="SSF51197">
    <property type="entry name" value="Clavaminate synthase-like"/>
    <property type="match status" value="1"/>
</dbReference>
<dbReference type="GO" id="GO:0005506">
    <property type="term" value="F:iron ion binding"/>
    <property type="evidence" value="ECO:0007669"/>
    <property type="project" value="UniProtKB-ARBA"/>
</dbReference>
<protein>
    <submittedName>
        <fullName evidence="1">Phytanoyl-CoA dioxygenase family protein</fullName>
    </submittedName>
</protein>
<keyword evidence="1" id="KW-0223">Dioxygenase</keyword>
<dbReference type="InterPro" id="IPR008775">
    <property type="entry name" value="Phytyl_CoA_dOase-like"/>
</dbReference>
<organism evidence="1">
    <name type="scientific">Caldilineaceae bacterium SB0662_bin_9</name>
    <dbReference type="NCBI Taxonomy" id="2605258"/>
    <lineage>
        <taxon>Bacteria</taxon>
        <taxon>Bacillati</taxon>
        <taxon>Chloroflexota</taxon>
        <taxon>Caldilineae</taxon>
        <taxon>Caldilineales</taxon>
        <taxon>Caldilineaceae</taxon>
    </lineage>
</organism>
<reference evidence="1" key="1">
    <citation type="submission" date="2019-09" db="EMBL/GenBank/DDBJ databases">
        <title>Characterisation of the sponge microbiome using genome-centric metagenomics.</title>
        <authorList>
            <person name="Engelberts J.P."/>
            <person name="Robbins S.J."/>
            <person name="De Goeij J.M."/>
            <person name="Aranda M."/>
            <person name="Bell S.C."/>
            <person name="Webster N.S."/>
        </authorList>
    </citation>
    <scope>NUCLEOTIDE SEQUENCE</scope>
    <source>
        <strain evidence="1">SB0662_bin_9</strain>
    </source>
</reference>
<comment type="caution">
    <text evidence="1">The sequence shown here is derived from an EMBL/GenBank/DDBJ whole genome shotgun (WGS) entry which is preliminary data.</text>
</comment>
<keyword evidence="1" id="KW-0560">Oxidoreductase</keyword>
<proteinExistence type="predicted"/>
<dbReference type="EMBL" id="VXPY01000094">
    <property type="protein sequence ID" value="MYD91381.1"/>
    <property type="molecule type" value="Genomic_DNA"/>
</dbReference>
<evidence type="ECO:0000313" key="1">
    <source>
        <dbReference type="EMBL" id="MYD91381.1"/>
    </source>
</evidence>
<dbReference type="PANTHER" id="PTHR20883:SF46">
    <property type="entry name" value="PHYTANOYL-COA HYDROXYLASE"/>
    <property type="match status" value="1"/>
</dbReference>
<dbReference type="Gene3D" id="2.60.120.620">
    <property type="entry name" value="q2cbj1_9rhob like domain"/>
    <property type="match status" value="1"/>
</dbReference>
<dbReference type="Pfam" id="PF05721">
    <property type="entry name" value="PhyH"/>
    <property type="match status" value="1"/>
</dbReference>
<sequence>MNCEVTQAQIDSYQENGFVVFDDFLTPDELETWRDAVDEAVGNRKDQKLVVEGADEDDERWKAGDSYYDYVFVQRINLWKDSPAVRKLILDPRIGRMASLLSGTEGMRVWHDQALIKQPWANPTAWHLDNPYWSFHSRNSTSIWVALDDATYQNGCLYFLGGSHKKTTYDNVGITENMADIFRVYPDFVTLPSMSAPMKAGSCSFHNALLVHGAGANMTGGWRRAMTCGFMPYGSTFNGNQNILSDEQFASYELGDVLDDDNQNPVVWHQNPELITAKP</sequence>
<dbReference type="GO" id="GO:0016706">
    <property type="term" value="F:2-oxoglutarate-dependent dioxygenase activity"/>
    <property type="evidence" value="ECO:0007669"/>
    <property type="project" value="UniProtKB-ARBA"/>
</dbReference>
<dbReference type="PANTHER" id="PTHR20883">
    <property type="entry name" value="PHYTANOYL-COA DIOXYGENASE DOMAIN CONTAINING 1"/>
    <property type="match status" value="1"/>
</dbReference>
<name>A0A6B1DVM7_9CHLR</name>
<gene>
    <name evidence="1" type="ORF">F4Y08_13765</name>
</gene>
<accession>A0A6B1DVM7</accession>
<dbReference type="AlphaFoldDB" id="A0A6B1DVM7"/>